<keyword evidence="2" id="KW-1185">Reference proteome</keyword>
<dbReference type="EMBL" id="BSXS01018394">
    <property type="protein sequence ID" value="GMF12670.1"/>
    <property type="molecule type" value="Genomic_DNA"/>
</dbReference>
<gene>
    <name evidence="1" type="ORF">Amon02_001340700</name>
</gene>
<accession>A0ACB5UDA2</accession>
<reference evidence="1" key="1">
    <citation type="submission" date="2023-04" db="EMBL/GenBank/DDBJ databases">
        <title>Ambrosiozyma monospora NBRC 10751.</title>
        <authorList>
            <person name="Ichikawa N."/>
            <person name="Sato H."/>
            <person name="Tonouchi N."/>
        </authorList>
    </citation>
    <scope>NUCLEOTIDE SEQUENCE</scope>
    <source>
        <strain evidence="1">NBRC 10751</strain>
    </source>
</reference>
<proteinExistence type="predicted"/>
<name>A0ACB5UDA2_AMBMO</name>
<sequence length="106" mass="12120">MQATGLAGVRVLQHGKTLTNKRQTFYSEFLVHLKNNKSRLKGSGGQVKELRCNSMNNMNDDSLSLVHRLKIKDYQMSREYTKAVQTQTNYTANLYGCFEVRSSILD</sequence>
<protein>
    <submittedName>
        <fullName evidence="1">Unnamed protein product</fullName>
    </submittedName>
</protein>
<dbReference type="Proteomes" id="UP001165064">
    <property type="component" value="Unassembled WGS sequence"/>
</dbReference>
<evidence type="ECO:0000313" key="1">
    <source>
        <dbReference type="EMBL" id="GMF12670.1"/>
    </source>
</evidence>
<comment type="caution">
    <text evidence="1">The sequence shown here is derived from an EMBL/GenBank/DDBJ whole genome shotgun (WGS) entry which is preliminary data.</text>
</comment>
<evidence type="ECO:0000313" key="2">
    <source>
        <dbReference type="Proteomes" id="UP001165064"/>
    </source>
</evidence>
<organism evidence="1 2">
    <name type="scientific">Ambrosiozyma monospora</name>
    <name type="common">Yeast</name>
    <name type="synonym">Endomycopsis monosporus</name>
    <dbReference type="NCBI Taxonomy" id="43982"/>
    <lineage>
        <taxon>Eukaryota</taxon>
        <taxon>Fungi</taxon>
        <taxon>Dikarya</taxon>
        <taxon>Ascomycota</taxon>
        <taxon>Saccharomycotina</taxon>
        <taxon>Pichiomycetes</taxon>
        <taxon>Pichiales</taxon>
        <taxon>Pichiaceae</taxon>
        <taxon>Ambrosiozyma</taxon>
    </lineage>
</organism>